<dbReference type="EMBL" id="NMQA01000004">
    <property type="protein sequence ID" value="PMB01196.1"/>
    <property type="molecule type" value="Genomic_DNA"/>
</dbReference>
<feature type="region of interest" description="Disordered" evidence="1">
    <location>
        <begin position="110"/>
        <end position="144"/>
    </location>
</feature>
<dbReference type="Proteomes" id="UP000235025">
    <property type="component" value="Unassembled WGS sequence"/>
</dbReference>
<proteinExistence type="predicted"/>
<sequence length="163" mass="18035">MPSASSERYQSRLFNFVHKQSRRWSEGVGRTFRHLQVAASWSLEALMYPVFMLLQKARESAGKQLHATGQPTQNPQLQANYTDFQPEAPPAPDIPIQRVLKVVERLSINPSHPTLTGSPSGTLREAACASTPHHPTSPPPYLSPNIQGIASQLCDRQLVLVTS</sequence>
<gene>
    <name evidence="2" type="ORF">CEN50_00250</name>
</gene>
<evidence type="ECO:0000256" key="1">
    <source>
        <dbReference type="SAM" id="MobiDB-lite"/>
    </source>
</evidence>
<name>A0A2N6KMI5_9CYAN</name>
<reference evidence="2 3" key="1">
    <citation type="submission" date="2017-07" db="EMBL/GenBank/DDBJ databases">
        <title>Genomes of Fischerella (Mastigocladus) sp. strains.</title>
        <authorList>
            <person name="Miller S.R."/>
        </authorList>
    </citation>
    <scope>NUCLEOTIDE SEQUENCE [LARGE SCALE GENOMIC DNA]</scope>
    <source>
        <strain evidence="2 3">CCMEE 5268</strain>
    </source>
</reference>
<evidence type="ECO:0000313" key="2">
    <source>
        <dbReference type="EMBL" id="PMB01196.1"/>
    </source>
</evidence>
<organism evidence="2 3">
    <name type="scientific">Fischerella thermalis CCMEE 5268</name>
    <dbReference type="NCBI Taxonomy" id="2019662"/>
    <lineage>
        <taxon>Bacteria</taxon>
        <taxon>Bacillati</taxon>
        <taxon>Cyanobacteriota</taxon>
        <taxon>Cyanophyceae</taxon>
        <taxon>Nostocales</taxon>
        <taxon>Hapalosiphonaceae</taxon>
        <taxon>Fischerella</taxon>
    </lineage>
</organism>
<accession>A0A2N6KMI5</accession>
<evidence type="ECO:0000313" key="3">
    <source>
        <dbReference type="Proteomes" id="UP000235025"/>
    </source>
</evidence>
<protein>
    <submittedName>
        <fullName evidence="2">Uncharacterized protein</fullName>
    </submittedName>
</protein>
<comment type="caution">
    <text evidence="2">The sequence shown here is derived from an EMBL/GenBank/DDBJ whole genome shotgun (WGS) entry which is preliminary data.</text>
</comment>
<feature type="non-terminal residue" evidence="2">
    <location>
        <position position="163"/>
    </location>
</feature>
<dbReference type="AlphaFoldDB" id="A0A2N6KMI5"/>
<feature type="compositionally biased region" description="Polar residues" evidence="1">
    <location>
        <begin position="110"/>
        <end position="121"/>
    </location>
</feature>